<gene>
    <name evidence="2" type="ORF">Ga0061061_11743</name>
</gene>
<protein>
    <recommendedName>
        <fullName evidence="4">Holin</fullName>
    </recommendedName>
</protein>
<dbReference type="EMBL" id="CYHC01000017">
    <property type="protein sequence ID" value="CUA91002.1"/>
    <property type="molecule type" value="Genomic_DNA"/>
</dbReference>
<reference evidence="2 3" key="1">
    <citation type="submission" date="2015-08" db="EMBL/GenBank/DDBJ databases">
        <authorList>
            <person name="Varghese N."/>
        </authorList>
    </citation>
    <scope>NUCLEOTIDE SEQUENCE [LARGE SCALE GENOMIC DNA]</scope>
    <source>
        <strain evidence="2 3">DSM 18167</strain>
    </source>
</reference>
<evidence type="ECO:0000256" key="1">
    <source>
        <dbReference type="SAM" id="Phobius"/>
    </source>
</evidence>
<keyword evidence="1" id="KW-1133">Transmembrane helix</keyword>
<evidence type="ECO:0008006" key="4">
    <source>
        <dbReference type="Google" id="ProtNLM"/>
    </source>
</evidence>
<organism evidence="2 3">
    <name type="scientific">Chelatococcus sambhunathii</name>
    <dbReference type="NCBI Taxonomy" id="363953"/>
    <lineage>
        <taxon>Bacteria</taxon>
        <taxon>Pseudomonadati</taxon>
        <taxon>Pseudomonadota</taxon>
        <taxon>Alphaproteobacteria</taxon>
        <taxon>Hyphomicrobiales</taxon>
        <taxon>Chelatococcaceae</taxon>
        <taxon>Chelatococcus</taxon>
    </lineage>
</organism>
<name>A0ABM9UBQ1_9HYPH</name>
<keyword evidence="1" id="KW-0472">Membrane</keyword>
<dbReference type="Proteomes" id="UP000182178">
    <property type="component" value="Unassembled WGS sequence"/>
</dbReference>
<evidence type="ECO:0000313" key="2">
    <source>
        <dbReference type="EMBL" id="CUA91002.1"/>
    </source>
</evidence>
<accession>A0ABM9UBQ1</accession>
<feature type="transmembrane region" description="Helical" evidence="1">
    <location>
        <begin position="12"/>
        <end position="31"/>
    </location>
</feature>
<comment type="caution">
    <text evidence="2">The sequence shown here is derived from an EMBL/GenBank/DDBJ whole genome shotgun (WGS) entry which is preliminary data.</text>
</comment>
<keyword evidence="3" id="KW-1185">Reference proteome</keyword>
<keyword evidence="1" id="KW-0812">Transmembrane</keyword>
<sequence length="47" mass="5057">MQKVLDFLKGKKRYIAAVAVGVIAAVQYLGIEVPSWIKLALASVGLQ</sequence>
<proteinExistence type="predicted"/>
<dbReference type="RefSeq" id="WP_157672361.1">
    <property type="nucleotide sequence ID" value="NZ_CYHC01000017.1"/>
</dbReference>
<evidence type="ECO:0000313" key="3">
    <source>
        <dbReference type="Proteomes" id="UP000182178"/>
    </source>
</evidence>